<dbReference type="NCBIfam" id="NF009538">
    <property type="entry name" value="PRK12904.1"/>
    <property type="match status" value="1"/>
</dbReference>
<dbReference type="Gene3D" id="1.10.3060.10">
    <property type="entry name" value="Helical scaffold and wing domains of SecA"/>
    <property type="match status" value="1"/>
</dbReference>
<dbReference type="Proteomes" id="UP000261212">
    <property type="component" value="Unassembled WGS sequence"/>
</dbReference>
<evidence type="ECO:0000256" key="2">
    <source>
        <dbReference type="ARBA" id="ARBA00007650"/>
    </source>
</evidence>
<comment type="function">
    <text evidence="14">Part of the Sec protein translocase complex. Interacts with the SecYEG preprotein conducting channel. Has a central role in coupling the hydrolysis of ATP to the transfer of proteins into and across the cell membrane, serving as an ATP-driven molecular motor driving the stepwise translocation of polypeptide chains across the membrane.</text>
</comment>
<proteinExistence type="inferred from homology"/>
<dbReference type="NCBIfam" id="TIGR00963">
    <property type="entry name" value="secA"/>
    <property type="match status" value="1"/>
</dbReference>
<keyword evidence="5 14" id="KW-0963">Cytoplasm</keyword>
<dbReference type="SMART" id="SM00958">
    <property type="entry name" value="SecA_PP_bind"/>
    <property type="match status" value="1"/>
</dbReference>
<evidence type="ECO:0000256" key="16">
    <source>
        <dbReference type="SAM" id="MobiDB-lite"/>
    </source>
</evidence>
<evidence type="ECO:0000256" key="9">
    <source>
        <dbReference type="ARBA" id="ARBA00022840"/>
    </source>
</evidence>
<dbReference type="PANTHER" id="PTHR30612">
    <property type="entry name" value="SECA INNER MEMBRANE COMPONENT OF SEC PROTEIN SECRETION SYSTEM"/>
    <property type="match status" value="1"/>
</dbReference>
<dbReference type="InterPro" id="IPR027417">
    <property type="entry name" value="P-loop_NTPase"/>
</dbReference>
<gene>
    <name evidence="14 20" type="primary">secA</name>
    <name evidence="20" type="ORF">DW687_00795</name>
</gene>
<organism evidence="20 21">
    <name type="scientific">Anaerofustis stercorihominis</name>
    <dbReference type="NCBI Taxonomy" id="214853"/>
    <lineage>
        <taxon>Bacteria</taxon>
        <taxon>Bacillati</taxon>
        <taxon>Bacillota</taxon>
        <taxon>Clostridia</taxon>
        <taxon>Eubacteriales</taxon>
        <taxon>Eubacteriaceae</taxon>
        <taxon>Anaerofustis</taxon>
    </lineage>
</organism>
<dbReference type="EMBL" id="QUSM01000002">
    <property type="protein sequence ID" value="RGD74897.1"/>
    <property type="molecule type" value="Genomic_DNA"/>
</dbReference>
<dbReference type="FunFam" id="3.40.50.300:FF:000334">
    <property type="entry name" value="Protein translocase subunit SecA"/>
    <property type="match status" value="1"/>
</dbReference>
<evidence type="ECO:0000256" key="6">
    <source>
        <dbReference type="ARBA" id="ARBA00022723"/>
    </source>
</evidence>
<keyword evidence="3 14" id="KW-0813">Transport</keyword>
<dbReference type="PROSITE" id="PS51196">
    <property type="entry name" value="SECA_MOTOR_DEAD"/>
    <property type="match status" value="1"/>
</dbReference>
<evidence type="ECO:0000313" key="20">
    <source>
        <dbReference type="EMBL" id="RGD74897.1"/>
    </source>
</evidence>
<dbReference type="FunFam" id="3.90.1440.10:FF:000001">
    <property type="entry name" value="Preprotein translocase subunit SecA"/>
    <property type="match status" value="1"/>
</dbReference>
<dbReference type="Pfam" id="PF01043">
    <property type="entry name" value="SecA_PP_bind"/>
    <property type="match status" value="1"/>
</dbReference>
<evidence type="ECO:0000313" key="21">
    <source>
        <dbReference type="Proteomes" id="UP000261212"/>
    </source>
</evidence>
<comment type="catalytic activity">
    <reaction evidence="14">
        <text>ATP + H2O + cellular proteinSide 1 = ADP + phosphate + cellular proteinSide 2.</text>
        <dbReference type="EC" id="7.4.2.8"/>
    </reaction>
</comment>
<keyword evidence="11 14" id="KW-1278">Translocase</keyword>
<dbReference type="CDD" id="cd18803">
    <property type="entry name" value="SF2_C_secA"/>
    <property type="match status" value="1"/>
</dbReference>
<dbReference type="AlphaFoldDB" id="A0A3E3E026"/>
<keyword evidence="10 14" id="KW-0653">Protein transport</keyword>
<dbReference type="PANTHER" id="PTHR30612:SF0">
    <property type="entry name" value="CHLOROPLAST PROTEIN-TRANSPORTING ATPASE"/>
    <property type="match status" value="1"/>
</dbReference>
<dbReference type="Pfam" id="PF07516">
    <property type="entry name" value="SecA_SW"/>
    <property type="match status" value="1"/>
</dbReference>
<dbReference type="PRINTS" id="PR00906">
    <property type="entry name" value="SECA"/>
</dbReference>
<dbReference type="GO" id="GO:0005829">
    <property type="term" value="C:cytosol"/>
    <property type="evidence" value="ECO:0007669"/>
    <property type="project" value="TreeGrafter"/>
</dbReference>
<sequence>MGLLGAVAKSLDTKEIKKLEKTADKIEALADEYSALSDEDLQHKTIEFKERLSNGETLDDLLVEAFATVREASTRILGLRHFKVQLIGGIILHQGNIAEMKTGEGKTLMATLPAYLNALDGKGVHIVTVNDYLAKRDSEWNGKMFNFLGLNVGLIVHGLEFEEKKAAYAADITYGTNNEFGFDYLRDNMVTEMDEMVQRDLNYAIVDEVDSILIDEARTPLIISGSGNESTKRYYDANAFIKTLKKEEDYAVDEKEKTCNLTEKGIAKAERAFNIENLSDINNMELQHHINQALRANTLMFRDRDYVVRDGEVLIVDEFTGRIMEGRRYSEGLHQAIEAKEGVKVERESVTLATITFQNYFRMYNKLAGMTGTAKTEEEEFKEIYNMNVLQVPTNKPLIREDMRDAVFTTKKGKEKAIINEIKERHDKGQPILVGTIAIEDSERLSKLLKREGIKHSVLNAKFHEKEAEIIANAGQMGTVTISTNMAGRGTDIVLGEGVKELGGLHILGTERHESRRIDNQLRGRSGRQGDPGSSQFFISLEDDLMRLFGGERIQNFASKTNLEEDEALESRMLTRTIENAQKQIEGKNFGIRKYVLQYDDVMNKQRKVIYDQRKKVLKGEDVSDAIREMIDSIIDNIVESFTTEEHFTDNWNYDKIKENIFNIFDIKMEFDSSIDSKEKLKDIIKEAVYSLYKKKEEEFSTQELRELERLVLLRVVDSNWMEHIDNMDQLKQGINLRAYGQVDPVQAYTKEGFGMFEEMNEVIKEDTVKYLFHMERVEEIVNEAPKEMYVNDGEEPAKKKPVVNKNKVGRNDPCPCGSGKKYKKCCGRNQN</sequence>
<dbReference type="InterPro" id="IPR004027">
    <property type="entry name" value="SEC_C_motif"/>
</dbReference>
<evidence type="ECO:0000256" key="4">
    <source>
        <dbReference type="ARBA" id="ARBA00022475"/>
    </source>
</evidence>
<dbReference type="GeneID" id="98000813"/>
<evidence type="ECO:0000256" key="11">
    <source>
        <dbReference type="ARBA" id="ARBA00022967"/>
    </source>
</evidence>
<evidence type="ECO:0000259" key="18">
    <source>
        <dbReference type="PROSITE" id="PS51194"/>
    </source>
</evidence>
<keyword evidence="6" id="KW-0479">Metal-binding</keyword>
<keyword evidence="12 14" id="KW-0811">Translocation</keyword>
<feature type="binding site" evidence="14">
    <location>
        <begin position="103"/>
        <end position="107"/>
    </location>
    <ligand>
        <name>ATP</name>
        <dbReference type="ChEBI" id="CHEBI:30616"/>
    </ligand>
</feature>
<evidence type="ECO:0000256" key="5">
    <source>
        <dbReference type="ARBA" id="ARBA00022490"/>
    </source>
</evidence>
<feature type="binding site" evidence="14">
    <location>
        <position position="85"/>
    </location>
    <ligand>
        <name>ATP</name>
        <dbReference type="ChEBI" id="CHEBI:30616"/>
    </ligand>
</feature>
<dbReference type="HAMAP" id="MF_01382">
    <property type="entry name" value="SecA"/>
    <property type="match status" value="1"/>
</dbReference>
<keyword evidence="9 14" id="KW-0067">ATP-binding</keyword>
<feature type="domain" description="SecA family profile" evidence="19">
    <location>
        <begin position="1"/>
        <end position="570"/>
    </location>
</feature>
<dbReference type="FunFam" id="3.40.50.300:FF:000429">
    <property type="entry name" value="Preprotein translocase subunit SecA"/>
    <property type="match status" value="1"/>
</dbReference>
<feature type="region of interest" description="Disordered" evidence="16">
    <location>
        <begin position="792"/>
        <end position="822"/>
    </location>
</feature>
<dbReference type="Pfam" id="PF02810">
    <property type="entry name" value="SEC-C"/>
    <property type="match status" value="1"/>
</dbReference>
<dbReference type="GO" id="GO:0017038">
    <property type="term" value="P:protein import"/>
    <property type="evidence" value="ECO:0007669"/>
    <property type="project" value="InterPro"/>
</dbReference>
<dbReference type="InterPro" id="IPR036670">
    <property type="entry name" value="SecA_X-link_sf"/>
</dbReference>
<evidence type="ECO:0000256" key="14">
    <source>
        <dbReference type="HAMAP-Rule" id="MF_01382"/>
    </source>
</evidence>
<protein>
    <recommendedName>
        <fullName evidence="14 15">Protein translocase subunit SecA</fullName>
        <ecNumber evidence="14">7.4.2.8</ecNumber>
    </recommendedName>
</protein>
<feature type="domain" description="Helicase ATP-binding" evidence="17">
    <location>
        <begin position="87"/>
        <end position="245"/>
    </location>
</feature>
<evidence type="ECO:0000256" key="1">
    <source>
        <dbReference type="ARBA" id="ARBA00001947"/>
    </source>
</evidence>
<dbReference type="CDD" id="cd17928">
    <property type="entry name" value="DEXDc_SecA"/>
    <property type="match status" value="1"/>
</dbReference>
<dbReference type="GO" id="GO:0043952">
    <property type="term" value="P:protein transport by the Sec complex"/>
    <property type="evidence" value="ECO:0007669"/>
    <property type="project" value="TreeGrafter"/>
</dbReference>
<reference evidence="20 21" key="1">
    <citation type="submission" date="2018-08" db="EMBL/GenBank/DDBJ databases">
        <title>A genome reference for cultivated species of the human gut microbiota.</title>
        <authorList>
            <person name="Zou Y."/>
            <person name="Xue W."/>
            <person name="Luo G."/>
        </authorList>
    </citation>
    <scope>NUCLEOTIDE SEQUENCE [LARGE SCALE GENOMIC DNA]</scope>
    <source>
        <strain evidence="20 21">AM25-6</strain>
    </source>
</reference>
<dbReference type="RefSeq" id="WP_007050522.1">
    <property type="nucleotide sequence ID" value="NZ_CABKNJ010000001.1"/>
</dbReference>
<keyword evidence="13 14" id="KW-0472">Membrane</keyword>
<dbReference type="GO" id="GO:0065002">
    <property type="term" value="P:intracellular protein transmembrane transport"/>
    <property type="evidence" value="ECO:0007669"/>
    <property type="project" value="UniProtKB-UniRule"/>
</dbReference>
<keyword evidence="8" id="KW-0862">Zinc</keyword>
<dbReference type="InterPro" id="IPR020937">
    <property type="entry name" value="SecA_CS"/>
</dbReference>
<dbReference type="GO" id="GO:0031522">
    <property type="term" value="C:cell envelope Sec protein transport complex"/>
    <property type="evidence" value="ECO:0007669"/>
    <property type="project" value="TreeGrafter"/>
</dbReference>
<comment type="subunit">
    <text evidence="14">Monomer and homodimer. Part of the essential Sec protein translocation apparatus which comprises SecA, SecYEG and auxiliary proteins SecDF. Other proteins may also be involved.</text>
</comment>
<dbReference type="Gene3D" id="3.90.1440.10">
    <property type="entry name" value="SecA, preprotein cross-linking domain"/>
    <property type="match status" value="1"/>
</dbReference>
<name>A0A3E3E026_9FIRM</name>
<accession>A0A3E3E026</accession>
<dbReference type="InterPro" id="IPR011130">
    <property type="entry name" value="SecA_preprotein_X-link_dom"/>
</dbReference>
<dbReference type="Pfam" id="PF07517">
    <property type="entry name" value="SecA_DEAD"/>
    <property type="match status" value="1"/>
</dbReference>
<comment type="subcellular location">
    <subcellularLocation>
        <location evidence="14">Cell membrane</location>
        <topology evidence="14">Peripheral membrane protein</topology>
        <orientation evidence="14">Cytoplasmic side</orientation>
    </subcellularLocation>
    <subcellularLocation>
        <location evidence="14">Cytoplasm</location>
    </subcellularLocation>
    <text evidence="14">Distribution is 50-50.</text>
</comment>
<dbReference type="GO" id="GO:0006605">
    <property type="term" value="P:protein targeting"/>
    <property type="evidence" value="ECO:0007669"/>
    <property type="project" value="UniProtKB-UniRule"/>
</dbReference>
<dbReference type="SUPFAM" id="SSF81767">
    <property type="entry name" value="Pre-protein crosslinking domain of SecA"/>
    <property type="match status" value="1"/>
</dbReference>
<dbReference type="SUPFAM" id="SSF81886">
    <property type="entry name" value="Helical scaffold and wing domains of SecA"/>
    <property type="match status" value="1"/>
</dbReference>
<dbReference type="SUPFAM" id="SSF52540">
    <property type="entry name" value="P-loop containing nucleoside triphosphate hydrolases"/>
    <property type="match status" value="2"/>
</dbReference>
<dbReference type="NCBIfam" id="NF006630">
    <property type="entry name" value="PRK09200.1"/>
    <property type="match status" value="1"/>
</dbReference>
<feature type="binding site" evidence="14">
    <location>
        <position position="492"/>
    </location>
    <ligand>
        <name>ATP</name>
        <dbReference type="ChEBI" id="CHEBI:30616"/>
    </ligand>
</feature>
<evidence type="ECO:0000256" key="10">
    <source>
        <dbReference type="ARBA" id="ARBA00022927"/>
    </source>
</evidence>
<evidence type="ECO:0000256" key="8">
    <source>
        <dbReference type="ARBA" id="ARBA00022833"/>
    </source>
</evidence>
<comment type="similarity">
    <text evidence="2 14 15">Belongs to the SecA family.</text>
</comment>
<keyword evidence="7 14" id="KW-0547">Nucleotide-binding</keyword>
<evidence type="ECO:0000256" key="7">
    <source>
        <dbReference type="ARBA" id="ARBA00022741"/>
    </source>
</evidence>
<evidence type="ECO:0000256" key="3">
    <source>
        <dbReference type="ARBA" id="ARBA00022448"/>
    </source>
</evidence>
<dbReference type="InterPro" id="IPR000185">
    <property type="entry name" value="SecA"/>
</dbReference>
<dbReference type="InterPro" id="IPR001650">
    <property type="entry name" value="Helicase_C-like"/>
</dbReference>
<dbReference type="GO" id="GO:0005524">
    <property type="term" value="F:ATP binding"/>
    <property type="evidence" value="ECO:0007669"/>
    <property type="project" value="UniProtKB-UniRule"/>
</dbReference>
<dbReference type="PROSITE" id="PS01312">
    <property type="entry name" value="SECA"/>
    <property type="match status" value="1"/>
</dbReference>
<evidence type="ECO:0000256" key="15">
    <source>
        <dbReference type="RuleBase" id="RU003874"/>
    </source>
</evidence>
<dbReference type="InterPro" id="IPR044722">
    <property type="entry name" value="SecA_SF2_C"/>
</dbReference>
<dbReference type="GO" id="GO:0008564">
    <property type="term" value="F:protein-exporting ATPase activity"/>
    <property type="evidence" value="ECO:0007669"/>
    <property type="project" value="UniProtKB-EC"/>
</dbReference>
<comment type="cofactor">
    <cofactor evidence="1">
        <name>Zn(2+)</name>
        <dbReference type="ChEBI" id="CHEBI:29105"/>
    </cofactor>
</comment>
<dbReference type="GO" id="GO:0046872">
    <property type="term" value="F:metal ion binding"/>
    <property type="evidence" value="ECO:0007669"/>
    <property type="project" value="UniProtKB-KW"/>
</dbReference>
<dbReference type="Gene3D" id="3.40.50.300">
    <property type="entry name" value="P-loop containing nucleotide triphosphate hydrolases"/>
    <property type="match status" value="3"/>
</dbReference>
<dbReference type="InterPro" id="IPR011116">
    <property type="entry name" value="SecA_Wing/Scaffold"/>
</dbReference>
<evidence type="ECO:0000256" key="12">
    <source>
        <dbReference type="ARBA" id="ARBA00023010"/>
    </source>
</evidence>
<dbReference type="InterPro" id="IPR014018">
    <property type="entry name" value="SecA_motor_DEAD"/>
</dbReference>
<dbReference type="InterPro" id="IPR036266">
    <property type="entry name" value="SecA_Wing/Scaffold_sf"/>
</dbReference>
<dbReference type="EC" id="7.4.2.8" evidence="14"/>
<evidence type="ECO:0000259" key="19">
    <source>
        <dbReference type="PROSITE" id="PS51196"/>
    </source>
</evidence>
<dbReference type="InterPro" id="IPR011115">
    <property type="entry name" value="SecA_DEAD"/>
</dbReference>
<feature type="domain" description="Helicase C-terminal" evidence="18">
    <location>
        <begin position="414"/>
        <end position="596"/>
    </location>
</feature>
<evidence type="ECO:0000256" key="13">
    <source>
        <dbReference type="ARBA" id="ARBA00023136"/>
    </source>
</evidence>
<dbReference type="InterPro" id="IPR014001">
    <property type="entry name" value="Helicase_ATP-bd"/>
</dbReference>
<dbReference type="SMART" id="SM00957">
    <property type="entry name" value="SecA_DEAD"/>
    <property type="match status" value="1"/>
</dbReference>
<comment type="caution">
    <text evidence="20">The sequence shown here is derived from an EMBL/GenBank/DDBJ whole genome shotgun (WGS) entry which is preliminary data.</text>
</comment>
<dbReference type="PROSITE" id="PS51194">
    <property type="entry name" value="HELICASE_CTER"/>
    <property type="match status" value="1"/>
</dbReference>
<dbReference type="Pfam" id="PF21090">
    <property type="entry name" value="P-loop_SecA"/>
    <property type="match status" value="1"/>
</dbReference>
<dbReference type="GO" id="GO:0005886">
    <property type="term" value="C:plasma membrane"/>
    <property type="evidence" value="ECO:0007669"/>
    <property type="project" value="UniProtKB-SubCell"/>
</dbReference>
<dbReference type="PROSITE" id="PS51192">
    <property type="entry name" value="HELICASE_ATP_BIND_1"/>
    <property type="match status" value="1"/>
</dbReference>
<keyword evidence="4 14" id="KW-1003">Cell membrane</keyword>
<evidence type="ECO:0000259" key="17">
    <source>
        <dbReference type="PROSITE" id="PS51192"/>
    </source>
</evidence>